<organism evidence="1 2">
    <name type="scientific">Gossypium aridum</name>
    <name type="common">American cotton</name>
    <name type="synonym">Erioxylum aridum</name>
    <dbReference type="NCBI Taxonomy" id="34290"/>
    <lineage>
        <taxon>Eukaryota</taxon>
        <taxon>Viridiplantae</taxon>
        <taxon>Streptophyta</taxon>
        <taxon>Embryophyta</taxon>
        <taxon>Tracheophyta</taxon>
        <taxon>Spermatophyta</taxon>
        <taxon>Magnoliopsida</taxon>
        <taxon>eudicotyledons</taxon>
        <taxon>Gunneridae</taxon>
        <taxon>Pentapetalae</taxon>
        <taxon>rosids</taxon>
        <taxon>malvids</taxon>
        <taxon>Malvales</taxon>
        <taxon>Malvaceae</taxon>
        <taxon>Malvoideae</taxon>
        <taxon>Gossypium</taxon>
    </lineage>
</organism>
<keyword evidence="2" id="KW-1185">Reference proteome</keyword>
<dbReference type="EMBL" id="JABFAA010149820">
    <property type="protein sequence ID" value="MBA0700977.1"/>
    <property type="molecule type" value="Genomic_DNA"/>
</dbReference>
<proteinExistence type="predicted"/>
<evidence type="ECO:0000313" key="1">
    <source>
        <dbReference type="EMBL" id="MBA0700977.1"/>
    </source>
</evidence>
<name>A0A7J8YN23_GOSAI</name>
<reference evidence="1 2" key="1">
    <citation type="journal article" date="2019" name="Genome Biol. Evol.">
        <title>Insights into the evolution of the New World diploid cottons (Gossypium, subgenus Houzingenia) based on genome sequencing.</title>
        <authorList>
            <person name="Grover C.E."/>
            <person name="Arick M.A. 2nd"/>
            <person name="Thrash A."/>
            <person name="Conover J.L."/>
            <person name="Sanders W.S."/>
            <person name="Peterson D.G."/>
            <person name="Frelichowski J.E."/>
            <person name="Scheffler J.A."/>
            <person name="Scheffler B.E."/>
            <person name="Wendel J.F."/>
        </authorList>
    </citation>
    <scope>NUCLEOTIDE SEQUENCE [LARGE SCALE GENOMIC DNA]</scope>
    <source>
        <strain evidence="1">185</strain>
        <tissue evidence="1">Leaf</tissue>
    </source>
</reference>
<sequence length="61" mass="6655">MIGVRPKSSPLALRPNNGKFRVKVIAGHGVFDDGSKLRLMGATDREKIVIQPVDVSLNLNK</sequence>
<dbReference type="Proteomes" id="UP000593577">
    <property type="component" value="Unassembled WGS sequence"/>
</dbReference>
<accession>A0A7J8YN23</accession>
<evidence type="ECO:0000313" key="2">
    <source>
        <dbReference type="Proteomes" id="UP000593577"/>
    </source>
</evidence>
<gene>
    <name evidence="1" type="ORF">Goari_021899</name>
</gene>
<comment type="caution">
    <text evidence="1">The sequence shown here is derived from an EMBL/GenBank/DDBJ whole genome shotgun (WGS) entry which is preliminary data.</text>
</comment>
<dbReference type="AlphaFoldDB" id="A0A7J8YN23"/>
<protein>
    <submittedName>
        <fullName evidence="1">Uncharacterized protein</fullName>
    </submittedName>
</protein>